<evidence type="ECO:0000313" key="4">
    <source>
        <dbReference type="Proteomes" id="UP000263040"/>
    </source>
</evidence>
<dbReference type="KEGG" id="asui:ASUIS_1033"/>
<feature type="domain" description="Helix-turn-helix" evidence="2">
    <location>
        <begin position="57"/>
        <end position="107"/>
    </location>
</feature>
<sequence length="173" mass="20352">MESQILELLQIINNKIDIIGSDNKSLNNKIDNVIDRINDLENDINNKTSLSSSSNEYLTVKEIMEIYKISKEKIYQDIKSNEFSQKYSQKKNGGKILIKKRDWDLWFNSFIVPDMLENYREKIKLGEIIEEDFSIEEKEIVEEIIKKNPKTTNEEKISIIDKIKKGKDISLNY</sequence>
<evidence type="ECO:0000256" key="1">
    <source>
        <dbReference type="SAM" id="Coils"/>
    </source>
</evidence>
<dbReference type="Pfam" id="PF12728">
    <property type="entry name" value="HTH_17"/>
    <property type="match status" value="1"/>
</dbReference>
<proteinExistence type="predicted"/>
<keyword evidence="4" id="KW-1185">Reference proteome</keyword>
<accession>A0AAD0WQ98</accession>
<protein>
    <recommendedName>
        <fullName evidence="2">Helix-turn-helix domain-containing protein</fullName>
    </recommendedName>
</protein>
<name>A0AAD0WQ98_9BACT</name>
<evidence type="ECO:0000259" key="2">
    <source>
        <dbReference type="Pfam" id="PF12728"/>
    </source>
</evidence>
<dbReference type="AlphaFoldDB" id="A0AAD0WQ98"/>
<keyword evidence="1" id="KW-0175">Coiled coil</keyword>
<evidence type="ECO:0000313" key="3">
    <source>
        <dbReference type="EMBL" id="AXX89521.1"/>
    </source>
</evidence>
<organism evidence="3 4">
    <name type="scientific">Arcobacter suis CECT 7833</name>
    <dbReference type="NCBI Taxonomy" id="663365"/>
    <lineage>
        <taxon>Bacteria</taxon>
        <taxon>Pseudomonadati</taxon>
        <taxon>Campylobacterota</taxon>
        <taxon>Epsilonproteobacteria</taxon>
        <taxon>Campylobacterales</taxon>
        <taxon>Arcobacteraceae</taxon>
        <taxon>Arcobacter</taxon>
    </lineage>
</organism>
<dbReference type="RefSeq" id="WP_118886064.1">
    <property type="nucleotide sequence ID" value="NZ_CP032100.1"/>
</dbReference>
<dbReference type="EMBL" id="CP032100">
    <property type="protein sequence ID" value="AXX89521.1"/>
    <property type="molecule type" value="Genomic_DNA"/>
</dbReference>
<gene>
    <name evidence="3" type="ORF">ASUIS_1033</name>
</gene>
<reference evidence="3 4" key="1">
    <citation type="submission" date="2018-08" db="EMBL/GenBank/DDBJ databases">
        <title>Complete genome of the Arcobacter suis type strain LMG 26152.</title>
        <authorList>
            <person name="Miller W.G."/>
            <person name="Yee E."/>
            <person name="Bono J.L."/>
        </authorList>
    </citation>
    <scope>NUCLEOTIDE SEQUENCE [LARGE SCALE GENOMIC DNA]</scope>
    <source>
        <strain evidence="3 4">CECT 7833</strain>
    </source>
</reference>
<dbReference type="InterPro" id="IPR041657">
    <property type="entry name" value="HTH_17"/>
</dbReference>
<feature type="coiled-coil region" evidence="1">
    <location>
        <begin position="23"/>
        <end position="50"/>
    </location>
</feature>
<dbReference type="Proteomes" id="UP000263040">
    <property type="component" value="Chromosome"/>
</dbReference>